<organism evidence="7 8">
    <name type="scientific">Auxenochlorella protothecoides</name>
    <name type="common">Green microalga</name>
    <name type="synonym">Chlorella protothecoides</name>
    <dbReference type="NCBI Taxonomy" id="3075"/>
    <lineage>
        <taxon>Eukaryota</taxon>
        <taxon>Viridiplantae</taxon>
        <taxon>Chlorophyta</taxon>
        <taxon>core chlorophytes</taxon>
        <taxon>Trebouxiophyceae</taxon>
        <taxon>Chlorellales</taxon>
        <taxon>Chlorellaceae</taxon>
        <taxon>Auxenochlorella</taxon>
    </lineage>
</organism>
<evidence type="ECO:0000259" key="6">
    <source>
        <dbReference type="Pfam" id="PF07156"/>
    </source>
</evidence>
<evidence type="ECO:0000313" key="8">
    <source>
        <dbReference type="Proteomes" id="UP000028924"/>
    </source>
</evidence>
<evidence type="ECO:0000256" key="5">
    <source>
        <dbReference type="ARBA" id="ARBA00023180"/>
    </source>
</evidence>
<dbReference type="RefSeq" id="XP_011397908.1">
    <property type="nucleotide sequence ID" value="XM_011399606.1"/>
</dbReference>
<keyword evidence="4" id="KW-0560">Oxidoreductase</keyword>
<dbReference type="GeneID" id="23613290"/>
<evidence type="ECO:0000313" key="7">
    <source>
        <dbReference type="EMBL" id="KFM25020.1"/>
    </source>
</evidence>
<keyword evidence="3" id="KW-0274">FAD</keyword>
<name>A0A087SH16_AUXPR</name>
<dbReference type="InterPro" id="IPR017046">
    <property type="entry name" value="Prenylcysteine_Oxase1"/>
</dbReference>
<reference evidence="7 8" key="1">
    <citation type="journal article" date="2014" name="BMC Genomics">
        <title>Oil accumulation mechanisms of the oleaginous microalga Chlorella protothecoides revealed through its genome, transcriptomes, and proteomes.</title>
        <authorList>
            <person name="Gao C."/>
            <person name="Wang Y."/>
            <person name="Shen Y."/>
            <person name="Yan D."/>
            <person name="He X."/>
            <person name="Dai J."/>
            <person name="Wu Q."/>
        </authorList>
    </citation>
    <scope>NUCLEOTIDE SEQUENCE [LARGE SCALE GENOMIC DNA]</scope>
    <source>
        <strain evidence="7 8">0710</strain>
    </source>
</reference>
<evidence type="ECO:0000256" key="1">
    <source>
        <dbReference type="ARBA" id="ARBA00001974"/>
    </source>
</evidence>
<dbReference type="InterPro" id="IPR010795">
    <property type="entry name" value="Prenylcys_lyase"/>
</dbReference>
<dbReference type="GO" id="GO:0030327">
    <property type="term" value="P:prenylated protein catabolic process"/>
    <property type="evidence" value="ECO:0007669"/>
    <property type="project" value="TreeGrafter"/>
</dbReference>
<evidence type="ECO:0000256" key="4">
    <source>
        <dbReference type="ARBA" id="ARBA00023002"/>
    </source>
</evidence>
<sequence>MHDTHSQYIRELADSQGLTVIGHIGVPPPAIFDGRSLVWAESPWWLVNLVKAVWRWGLNPWLLQRYSAQFWDRFSAVYELQTQGQAYDSPEDLLRAAGVYDDSQVTLFEAVEAALGEGGWGTDLFKTEVVGAITRAAYGQTSLQLNALSGAAALLAVTDPGGFSIEGGFPGLASALLDSANASLHLGAESGDFDGIILAAPLEGSQLDLAGVPDLAPRFPRSFVPTVTTLVRGRVRASYFGQPAATQLQYGRVLVTADSPVPFSSLAKVQLAPGQPSLWRLTSPKTLSHAWLSIVFEAGWQVADATTWAAYPRSDPPEDFSPFLLARGLWYNNALESVAGSLEAAAMSALNTALLVKRDVKARLDGT</sequence>
<dbReference type="GO" id="GO:0001735">
    <property type="term" value="F:prenylcysteine oxidase activity"/>
    <property type="evidence" value="ECO:0007669"/>
    <property type="project" value="InterPro"/>
</dbReference>
<keyword evidence="5" id="KW-0325">Glycoprotein</keyword>
<feature type="domain" description="Prenylcysteine lyase" evidence="6">
    <location>
        <begin position="41"/>
        <end position="184"/>
    </location>
</feature>
<dbReference type="eggNOG" id="ENOG502QSHJ">
    <property type="taxonomic scope" value="Eukaryota"/>
</dbReference>
<dbReference type="AlphaFoldDB" id="A0A087SH16"/>
<evidence type="ECO:0000256" key="2">
    <source>
        <dbReference type="ARBA" id="ARBA00022630"/>
    </source>
</evidence>
<keyword evidence="8" id="KW-1185">Reference proteome</keyword>
<gene>
    <name evidence="7" type="ORF">F751_1899</name>
</gene>
<dbReference type="KEGG" id="apro:F751_1899"/>
<dbReference type="EMBL" id="KL662111">
    <property type="protein sequence ID" value="KFM25020.1"/>
    <property type="molecule type" value="Genomic_DNA"/>
</dbReference>
<dbReference type="Pfam" id="PF07156">
    <property type="entry name" value="Prenylcys_lyase"/>
    <property type="match status" value="2"/>
</dbReference>
<feature type="domain" description="Prenylcysteine lyase" evidence="6">
    <location>
        <begin position="188"/>
        <end position="363"/>
    </location>
</feature>
<dbReference type="PANTHER" id="PTHR15944:SF0">
    <property type="entry name" value="PRENYLCYSTEINE LYASE DOMAIN-CONTAINING PROTEIN"/>
    <property type="match status" value="1"/>
</dbReference>
<accession>A0A087SH16</accession>
<dbReference type="PANTHER" id="PTHR15944">
    <property type="entry name" value="FARNESYLCYSTEINE LYASE"/>
    <property type="match status" value="1"/>
</dbReference>
<comment type="cofactor">
    <cofactor evidence="1">
        <name>FAD</name>
        <dbReference type="ChEBI" id="CHEBI:57692"/>
    </cofactor>
</comment>
<dbReference type="OrthoDB" id="437369at2759"/>
<proteinExistence type="predicted"/>
<dbReference type="Proteomes" id="UP000028924">
    <property type="component" value="Unassembled WGS sequence"/>
</dbReference>
<dbReference type="STRING" id="3075.A0A087SH16"/>
<protein>
    <submittedName>
        <fullName evidence="7">Prenylcysteine oxidase</fullName>
    </submittedName>
</protein>
<evidence type="ECO:0000256" key="3">
    <source>
        <dbReference type="ARBA" id="ARBA00022827"/>
    </source>
</evidence>
<dbReference type="GO" id="GO:0030328">
    <property type="term" value="P:prenylcysteine catabolic process"/>
    <property type="evidence" value="ECO:0007669"/>
    <property type="project" value="InterPro"/>
</dbReference>
<keyword evidence="2" id="KW-0285">Flavoprotein</keyword>